<feature type="transmembrane region" description="Helical" evidence="2">
    <location>
        <begin position="227"/>
        <end position="248"/>
    </location>
</feature>
<dbReference type="Proteomes" id="UP000597341">
    <property type="component" value="Unassembled WGS sequence"/>
</dbReference>
<dbReference type="EMBL" id="BNAD01000004">
    <property type="protein sequence ID" value="GHE17158.1"/>
    <property type="molecule type" value="Genomic_DNA"/>
</dbReference>
<feature type="transmembrane region" description="Helical" evidence="2">
    <location>
        <begin position="285"/>
        <end position="306"/>
    </location>
</feature>
<evidence type="ECO:0000313" key="3">
    <source>
        <dbReference type="EMBL" id="GHE17158.1"/>
    </source>
</evidence>
<evidence type="ECO:0008006" key="5">
    <source>
        <dbReference type="Google" id="ProtNLM"/>
    </source>
</evidence>
<keyword evidence="4" id="KW-1185">Reference proteome</keyword>
<feature type="transmembrane region" description="Helical" evidence="2">
    <location>
        <begin position="318"/>
        <end position="338"/>
    </location>
</feature>
<feature type="transmembrane region" description="Helical" evidence="2">
    <location>
        <begin position="199"/>
        <end position="215"/>
    </location>
</feature>
<evidence type="ECO:0000256" key="2">
    <source>
        <dbReference type="SAM" id="Phobius"/>
    </source>
</evidence>
<feature type="transmembrane region" description="Helical" evidence="2">
    <location>
        <begin position="126"/>
        <end position="145"/>
    </location>
</feature>
<feature type="transmembrane region" description="Helical" evidence="2">
    <location>
        <begin position="370"/>
        <end position="389"/>
    </location>
</feature>
<name>A0ABQ3HHM9_9ACTN</name>
<accession>A0ABQ3HHM9</accession>
<dbReference type="RefSeq" id="WP_191279126.1">
    <property type="nucleotide sequence ID" value="NZ_BNAD01000004.1"/>
</dbReference>
<organism evidence="3 4">
    <name type="scientific">Nocardioides flavus</name>
    <name type="common">ex Wang et al. 2016</name>
    <dbReference type="NCBI Taxonomy" id="2058780"/>
    <lineage>
        <taxon>Bacteria</taxon>
        <taxon>Bacillati</taxon>
        <taxon>Actinomycetota</taxon>
        <taxon>Actinomycetes</taxon>
        <taxon>Propionibacteriales</taxon>
        <taxon>Nocardioidaceae</taxon>
        <taxon>Nocardioides</taxon>
    </lineage>
</organism>
<feature type="transmembrane region" description="Helical" evidence="2">
    <location>
        <begin position="177"/>
        <end position="193"/>
    </location>
</feature>
<feature type="compositionally biased region" description="Low complexity" evidence="1">
    <location>
        <begin position="1"/>
        <end position="19"/>
    </location>
</feature>
<feature type="transmembrane region" description="Helical" evidence="2">
    <location>
        <begin position="30"/>
        <end position="50"/>
    </location>
</feature>
<feature type="transmembrane region" description="Helical" evidence="2">
    <location>
        <begin position="151"/>
        <end position="170"/>
    </location>
</feature>
<feature type="transmembrane region" description="Helical" evidence="2">
    <location>
        <begin position="98"/>
        <end position="119"/>
    </location>
</feature>
<evidence type="ECO:0000256" key="1">
    <source>
        <dbReference type="SAM" id="MobiDB-lite"/>
    </source>
</evidence>
<proteinExistence type="predicted"/>
<reference evidence="4" key="1">
    <citation type="journal article" date="2019" name="Int. J. Syst. Evol. Microbiol.">
        <title>The Global Catalogue of Microorganisms (GCM) 10K type strain sequencing project: providing services to taxonomists for standard genome sequencing and annotation.</title>
        <authorList>
            <consortium name="The Broad Institute Genomics Platform"/>
            <consortium name="The Broad Institute Genome Sequencing Center for Infectious Disease"/>
            <person name="Wu L."/>
            <person name="Ma J."/>
        </authorList>
    </citation>
    <scope>NUCLEOTIDE SEQUENCE [LARGE SCALE GENOMIC DNA]</scope>
    <source>
        <strain evidence="4">CGMCC 1.12791</strain>
    </source>
</reference>
<keyword evidence="2" id="KW-0812">Transmembrane</keyword>
<feature type="region of interest" description="Disordered" evidence="1">
    <location>
        <begin position="1"/>
        <end position="21"/>
    </location>
</feature>
<keyword evidence="2" id="KW-1133">Transmembrane helix</keyword>
<evidence type="ECO:0000313" key="4">
    <source>
        <dbReference type="Proteomes" id="UP000597341"/>
    </source>
</evidence>
<gene>
    <name evidence="3" type="ORF">GCM10011376_17680</name>
</gene>
<protein>
    <recommendedName>
        <fullName evidence="5">Glycosyltransferase RgtA/B/C/D-like domain-containing protein</fullName>
    </recommendedName>
</protein>
<comment type="caution">
    <text evidence="3">The sequence shown here is derived from an EMBL/GenBank/DDBJ whole genome shotgun (WGS) entry which is preliminary data.</text>
</comment>
<sequence length="522" mass="55264">MDTALADRPAAPGPANRPGRSYDERVTTRVLWLTCAAVVAVRSVFVAQPIRSDEGGYLHAARHWAPGEGEFIYGDFHVDRPPLLMAFFRLAALWDTDAAIRVITIPVVVAIVLATARAAGLLAGPVAARWAAVVTAALMCSPALAADQADGVMFALLFVTGSIAAILHGWRAGDLRTTVGWGLVAGVLAAAAPLAKQNFVDAFAFAGVLIAVSALRHPGSRTRLGTLAAGFGAGTVVVVAALAAWAHLKGVAMDVMWEDVIAFRVEAGQVLAASHHSAPMERARLLVLAAVASAAVPVVMTWLVGLLRRPRPLAAEQWALLALLGWSAIGIVVGGSYWLDYLQALAPAAGLAAGLVSAGRGAGRRLMRGLALWAAVASLGAVATTTLAYQASPRLWYPQLIGGWVADSAEEGDTMVVAYGNSQVVEAADLPTPYPYLWSLPMRTLDPDQQRLERLLDGPSRPTWFVVLNGVNSWDIDDDGRLRSMIEEHYEPAATICGYNVLVRADVERRLADAPNCGSSQW</sequence>
<keyword evidence="2" id="KW-0472">Membrane</keyword>
<feature type="transmembrane region" description="Helical" evidence="2">
    <location>
        <begin position="344"/>
        <end position="363"/>
    </location>
</feature>